<dbReference type="EMBL" id="DVMV01000008">
    <property type="protein sequence ID" value="HIU44847.1"/>
    <property type="molecule type" value="Genomic_DNA"/>
</dbReference>
<sequence>MASSGGNHRFAFAFANALIVGLAILFFFLCKYCFGIMESNFAGGLLGGILCVALSIFCGLHGIIAQIALVFISLIGIFGKEQRAGNFGAFLVSLASLIAGAVAVYFIFLN</sequence>
<keyword evidence="1" id="KW-0812">Transmembrane</keyword>
<proteinExistence type="predicted"/>
<feature type="transmembrane region" description="Helical" evidence="1">
    <location>
        <begin position="87"/>
        <end position="108"/>
    </location>
</feature>
<feature type="transmembrane region" description="Helical" evidence="1">
    <location>
        <begin position="46"/>
        <end position="75"/>
    </location>
</feature>
<evidence type="ECO:0000256" key="1">
    <source>
        <dbReference type="SAM" id="Phobius"/>
    </source>
</evidence>
<organism evidence="2 3">
    <name type="scientific">Candidatus Alloenteromonas pullicola</name>
    <dbReference type="NCBI Taxonomy" id="2840784"/>
    <lineage>
        <taxon>Bacteria</taxon>
        <taxon>Bacillati</taxon>
        <taxon>Bacillota</taxon>
        <taxon>Bacillota incertae sedis</taxon>
        <taxon>Candidatus Alloenteromonas</taxon>
    </lineage>
</organism>
<name>A0A9D1LN14_9FIRM</name>
<gene>
    <name evidence="2" type="ORF">IAC52_00920</name>
</gene>
<evidence type="ECO:0000313" key="3">
    <source>
        <dbReference type="Proteomes" id="UP000824070"/>
    </source>
</evidence>
<dbReference type="AlphaFoldDB" id="A0A9D1LN14"/>
<keyword evidence="1" id="KW-0472">Membrane</keyword>
<evidence type="ECO:0000313" key="2">
    <source>
        <dbReference type="EMBL" id="HIU44847.1"/>
    </source>
</evidence>
<keyword evidence="1" id="KW-1133">Transmembrane helix</keyword>
<reference evidence="2" key="1">
    <citation type="submission" date="2020-10" db="EMBL/GenBank/DDBJ databases">
        <authorList>
            <person name="Gilroy R."/>
        </authorList>
    </citation>
    <scope>NUCLEOTIDE SEQUENCE</scope>
    <source>
        <strain evidence="2">ChiGjej1B1-22543</strain>
    </source>
</reference>
<reference evidence="2" key="2">
    <citation type="journal article" date="2021" name="PeerJ">
        <title>Extensive microbial diversity within the chicken gut microbiome revealed by metagenomics and culture.</title>
        <authorList>
            <person name="Gilroy R."/>
            <person name="Ravi A."/>
            <person name="Getino M."/>
            <person name="Pursley I."/>
            <person name="Horton D.L."/>
            <person name="Alikhan N.F."/>
            <person name="Baker D."/>
            <person name="Gharbi K."/>
            <person name="Hall N."/>
            <person name="Watson M."/>
            <person name="Adriaenssens E.M."/>
            <person name="Foster-Nyarko E."/>
            <person name="Jarju S."/>
            <person name="Secka A."/>
            <person name="Antonio M."/>
            <person name="Oren A."/>
            <person name="Chaudhuri R.R."/>
            <person name="La Ragione R."/>
            <person name="Hildebrand F."/>
            <person name="Pallen M.J."/>
        </authorList>
    </citation>
    <scope>NUCLEOTIDE SEQUENCE</scope>
    <source>
        <strain evidence="2">ChiGjej1B1-22543</strain>
    </source>
</reference>
<dbReference type="Proteomes" id="UP000824070">
    <property type="component" value="Unassembled WGS sequence"/>
</dbReference>
<accession>A0A9D1LN14</accession>
<feature type="transmembrane region" description="Helical" evidence="1">
    <location>
        <begin position="12"/>
        <end position="34"/>
    </location>
</feature>
<protein>
    <submittedName>
        <fullName evidence="2">Uncharacterized protein</fullName>
    </submittedName>
</protein>
<comment type="caution">
    <text evidence="2">The sequence shown here is derived from an EMBL/GenBank/DDBJ whole genome shotgun (WGS) entry which is preliminary data.</text>
</comment>